<dbReference type="RefSeq" id="WP_161349644.1">
    <property type="nucleotide sequence ID" value="NZ_WTUX01000002.1"/>
</dbReference>
<evidence type="ECO:0000313" key="2">
    <source>
        <dbReference type="Proteomes" id="UP000467322"/>
    </source>
</evidence>
<accession>A0A845M1C5</accession>
<dbReference type="SUPFAM" id="SSF55781">
    <property type="entry name" value="GAF domain-like"/>
    <property type="match status" value="1"/>
</dbReference>
<organism evidence="1 2">
    <name type="scientific">Maritimibacter harenae</name>
    <dbReference type="NCBI Taxonomy" id="2606218"/>
    <lineage>
        <taxon>Bacteria</taxon>
        <taxon>Pseudomonadati</taxon>
        <taxon>Pseudomonadota</taxon>
        <taxon>Alphaproteobacteria</taxon>
        <taxon>Rhodobacterales</taxon>
        <taxon>Roseobacteraceae</taxon>
        <taxon>Maritimibacter</taxon>
    </lineage>
</organism>
<name>A0A845M1C5_9RHOB</name>
<dbReference type="Proteomes" id="UP000467322">
    <property type="component" value="Unassembled WGS sequence"/>
</dbReference>
<comment type="caution">
    <text evidence="1">The sequence shown here is derived from an EMBL/GenBank/DDBJ whole genome shotgun (WGS) entry which is preliminary data.</text>
</comment>
<sequence length="176" mass="19293">MTDACRPLHQFETAVQQVGWSSLFPALDELCQTIIGHRLFSCSTFRMEGPQKGVAARIYTSDEVNYPRSGEKEIVPNRWTEQVIAGRQIFVANSVEAFADVFADHERIASLGLGSVVNIPVILRGDFIGTVNLLHEADYYGAEKLAQITTIILPAIVTFGLSSEAAWRPADPAALT</sequence>
<evidence type="ECO:0000313" key="1">
    <source>
        <dbReference type="EMBL" id="MZR11527.1"/>
    </source>
</evidence>
<keyword evidence="2" id="KW-1185">Reference proteome</keyword>
<gene>
    <name evidence="1" type="ORF">GQE99_00580</name>
</gene>
<proteinExistence type="predicted"/>
<reference evidence="1 2" key="1">
    <citation type="submission" date="2019-12" db="EMBL/GenBank/DDBJ databases">
        <title>Maritimibacter sp. nov. sp. isolated from sea sand.</title>
        <authorList>
            <person name="Kim J."/>
            <person name="Jeong S.E."/>
            <person name="Jung H.S."/>
            <person name="Jeon C.O."/>
        </authorList>
    </citation>
    <scope>NUCLEOTIDE SEQUENCE [LARGE SCALE GENOMIC DNA]</scope>
    <source>
        <strain evidence="1 2">DP07</strain>
    </source>
</reference>
<protein>
    <submittedName>
        <fullName evidence="1">GAF domain-containing protein</fullName>
    </submittedName>
</protein>
<dbReference type="AlphaFoldDB" id="A0A845M1C5"/>
<dbReference type="EMBL" id="WTUX01000002">
    <property type="protein sequence ID" value="MZR11527.1"/>
    <property type="molecule type" value="Genomic_DNA"/>
</dbReference>
<dbReference type="Gene3D" id="3.30.450.40">
    <property type="match status" value="1"/>
</dbReference>
<dbReference type="InterPro" id="IPR029016">
    <property type="entry name" value="GAF-like_dom_sf"/>
</dbReference>